<name>A0A5J9WI19_9POAL</name>
<protein>
    <submittedName>
        <fullName evidence="2">Uncharacterized protein</fullName>
    </submittedName>
</protein>
<proteinExistence type="predicted"/>
<evidence type="ECO:0000256" key="1">
    <source>
        <dbReference type="SAM" id="MobiDB-lite"/>
    </source>
</evidence>
<dbReference type="AlphaFoldDB" id="A0A5J9WI19"/>
<feature type="region of interest" description="Disordered" evidence="1">
    <location>
        <begin position="1"/>
        <end position="40"/>
    </location>
</feature>
<evidence type="ECO:0000313" key="2">
    <source>
        <dbReference type="EMBL" id="TVU47929.1"/>
    </source>
</evidence>
<feature type="non-terminal residue" evidence="2">
    <location>
        <position position="1"/>
    </location>
</feature>
<sequence length="64" mass="6616">MGSKEDAEVDDATREAEDLGSSPRKADSATGCRRSPPGGMLMFPCPAAGSPLQRPAVRGFPLIG</sequence>
<reference evidence="2 3" key="1">
    <citation type="journal article" date="2019" name="Sci. Rep.">
        <title>A high-quality genome of Eragrostis curvula grass provides insights into Poaceae evolution and supports new strategies to enhance forage quality.</title>
        <authorList>
            <person name="Carballo J."/>
            <person name="Santos B.A.C.M."/>
            <person name="Zappacosta D."/>
            <person name="Garbus I."/>
            <person name="Selva J.P."/>
            <person name="Gallo C.A."/>
            <person name="Diaz A."/>
            <person name="Albertini E."/>
            <person name="Caccamo M."/>
            <person name="Echenique V."/>
        </authorList>
    </citation>
    <scope>NUCLEOTIDE SEQUENCE [LARGE SCALE GENOMIC DNA]</scope>
    <source>
        <strain evidence="3">cv. Victoria</strain>
        <tissue evidence="2">Leaf</tissue>
    </source>
</reference>
<feature type="compositionally biased region" description="Basic and acidic residues" evidence="1">
    <location>
        <begin position="1"/>
        <end position="17"/>
    </location>
</feature>
<dbReference type="EMBL" id="RWGY01000004">
    <property type="protein sequence ID" value="TVU47929.1"/>
    <property type="molecule type" value="Genomic_DNA"/>
</dbReference>
<gene>
    <name evidence="2" type="ORF">EJB05_07546</name>
</gene>
<organism evidence="2 3">
    <name type="scientific">Eragrostis curvula</name>
    <name type="common">weeping love grass</name>
    <dbReference type="NCBI Taxonomy" id="38414"/>
    <lineage>
        <taxon>Eukaryota</taxon>
        <taxon>Viridiplantae</taxon>
        <taxon>Streptophyta</taxon>
        <taxon>Embryophyta</taxon>
        <taxon>Tracheophyta</taxon>
        <taxon>Spermatophyta</taxon>
        <taxon>Magnoliopsida</taxon>
        <taxon>Liliopsida</taxon>
        <taxon>Poales</taxon>
        <taxon>Poaceae</taxon>
        <taxon>PACMAD clade</taxon>
        <taxon>Chloridoideae</taxon>
        <taxon>Eragrostideae</taxon>
        <taxon>Eragrostidinae</taxon>
        <taxon>Eragrostis</taxon>
    </lineage>
</organism>
<evidence type="ECO:0000313" key="3">
    <source>
        <dbReference type="Proteomes" id="UP000324897"/>
    </source>
</evidence>
<keyword evidence="3" id="KW-1185">Reference proteome</keyword>
<comment type="caution">
    <text evidence="2">The sequence shown here is derived from an EMBL/GenBank/DDBJ whole genome shotgun (WGS) entry which is preliminary data.</text>
</comment>
<dbReference type="Proteomes" id="UP000324897">
    <property type="component" value="Chromosome 5"/>
</dbReference>
<dbReference type="Gramene" id="TVU47929">
    <property type="protein sequence ID" value="TVU47929"/>
    <property type="gene ID" value="EJB05_07546"/>
</dbReference>
<accession>A0A5J9WI19</accession>